<dbReference type="Proteomes" id="UP001237642">
    <property type="component" value="Unassembled WGS sequence"/>
</dbReference>
<evidence type="ECO:0000313" key="2">
    <source>
        <dbReference type="Proteomes" id="UP001237642"/>
    </source>
</evidence>
<dbReference type="AlphaFoldDB" id="A0AAD8HPZ9"/>
<organism evidence="1 2">
    <name type="scientific">Heracleum sosnowskyi</name>
    <dbReference type="NCBI Taxonomy" id="360622"/>
    <lineage>
        <taxon>Eukaryota</taxon>
        <taxon>Viridiplantae</taxon>
        <taxon>Streptophyta</taxon>
        <taxon>Embryophyta</taxon>
        <taxon>Tracheophyta</taxon>
        <taxon>Spermatophyta</taxon>
        <taxon>Magnoliopsida</taxon>
        <taxon>eudicotyledons</taxon>
        <taxon>Gunneridae</taxon>
        <taxon>Pentapetalae</taxon>
        <taxon>asterids</taxon>
        <taxon>campanulids</taxon>
        <taxon>Apiales</taxon>
        <taxon>Apiaceae</taxon>
        <taxon>Apioideae</taxon>
        <taxon>apioid superclade</taxon>
        <taxon>Tordylieae</taxon>
        <taxon>Tordyliinae</taxon>
        <taxon>Heracleum</taxon>
    </lineage>
</organism>
<gene>
    <name evidence="1" type="ORF">POM88_036410</name>
</gene>
<reference evidence="1" key="2">
    <citation type="submission" date="2023-05" db="EMBL/GenBank/DDBJ databases">
        <authorList>
            <person name="Schelkunov M.I."/>
        </authorList>
    </citation>
    <scope>NUCLEOTIDE SEQUENCE</scope>
    <source>
        <strain evidence="1">Hsosn_3</strain>
        <tissue evidence="1">Leaf</tissue>
    </source>
</reference>
<protein>
    <submittedName>
        <fullName evidence="1">Uncharacterized protein</fullName>
    </submittedName>
</protein>
<comment type="caution">
    <text evidence="1">The sequence shown here is derived from an EMBL/GenBank/DDBJ whole genome shotgun (WGS) entry which is preliminary data.</text>
</comment>
<proteinExistence type="predicted"/>
<dbReference type="EMBL" id="JAUIZM010000008">
    <property type="protein sequence ID" value="KAK1370318.1"/>
    <property type="molecule type" value="Genomic_DNA"/>
</dbReference>
<sequence>MEDPSEYDIEAMALLVTMKQCIANATGDDGADQTHLAGRIEGLFLCHLVTAKILQVNDIESARYTKWLHDHIGWTGTACFSVHLDDDLKNDIVKELDGVPYRTFSKIFGAAIFHTPTQ</sequence>
<name>A0AAD8HPZ9_9APIA</name>
<accession>A0AAD8HPZ9</accession>
<reference evidence="1" key="1">
    <citation type="submission" date="2023-02" db="EMBL/GenBank/DDBJ databases">
        <title>Genome of toxic invasive species Heracleum sosnowskyi carries increased number of genes despite the absence of recent whole-genome duplications.</title>
        <authorList>
            <person name="Schelkunov M."/>
            <person name="Shtratnikova V."/>
            <person name="Makarenko M."/>
            <person name="Klepikova A."/>
            <person name="Omelchenko D."/>
            <person name="Novikova G."/>
            <person name="Obukhova E."/>
            <person name="Bogdanov V."/>
            <person name="Penin A."/>
            <person name="Logacheva M."/>
        </authorList>
    </citation>
    <scope>NUCLEOTIDE SEQUENCE</scope>
    <source>
        <strain evidence="1">Hsosn_3</strain>
        <tissue evidence="1">Leaf</tissue>
    </source>
</reference>
<keyword evidence="2" id="KW-1185">Reference proteome</keyword>
<evidence type="ECO:0000313" key="1">
    <source>
        <dbReference type="EMBL" id="KAK1370318.1"/>
    </source>
</evidence>